<dbReference type="EMBL" id="CWKH01000003">
    <property type="protein sequence ID" value="CRZ18821.1"/>
    <property type="molecule type" value="Genomic_DNA"/>
</dbReference>
<dbReference type="OrthoDB" id="4609773at2"/>
<evidence type="ECO:0000313" key="2">
    <source>
        <dbReference type="Proteomes" id="UP000199147"/>
    </source>
</evidence>
<organism evidence="1 2">
    <name type="scientific">Mycolicibacterium neworleansense</name>
    <dbReference type="NCBI Taxonomy" id="146018"/>
    <lineage>
        <taxon>Bacteria</taxon>
        <taxon>Bacillati</taxon>
        <taxon>Actinomycetota</taxon>
        <taxon>Actinomycetes</taxon>
        <taxon>Mycobacteriales</taxon>
        <taxon>Mycobacteriaceae</taxon>
        <taxon>Mycolicibacterium</taxon>
    </lineage>
</organism>
<dbReference type="AlphaFoldDB" id="A0A0H5RYA6"/>
<accession>A0A0H5RYA6</accession>
<reference evidence="2" key="1">
    <citation type="submission" date="2015-07" db="EMBL/GenBank/DDBJ databases">
        <authorList>
            <person name="Urmite Genomes"/>
        </authorList>
    </citation>
    <scope>NUCLEOTIDE SEQUENCE [LARGE SCALE GENOMIC DNA]</scope>
    <source>
        <strain evidence="2">type strain: ATCC 49404</strain>
    </source>
</reference>
<name>A0A0H5RYA6_9MYCO</name>
<protein>
    <submittedName>
        <fullName evidence="1">Uncharacterized protein</fullName>
    </submittedName>
</protein>
<dbReference type="Proteomes" id="UP000199147">
    <property type="component" value="Unassembled WGS sequence"/>
</dbReference>
<sequence length="220" mass="24120">MVLERMIDRKEAATALAVEVLDELRVSVLECLLALDAISQETIIDFEPLTESLAASGRVARQAFIAASLLNQDAEFAPLCRESDCMTPGSIINRHWAAVAEGAPATPPDRSDVDDFETEIGGVFARSDGPLGAAQHPHLLSIAEVEISSSDTEQAVAPGQYHPAASIEDDRDAYRRQVETALMDRRQRHMAVRRETIRTAGNHVVQQWMERRASSMAENA</sequence>
<proteinExistence type="predicted"/>
<evidence type="ECO:0000313" key="1">
    <source>
        <dbReference type="EMBL" id="CRZ18821.1"/>
    </source>
</evidence>
<dbReference type="RefSeq" id="WP_017555386.1">
    <property type="nucleotide sequence ID" value="NZ_CWKH01000003.1"/>
</dbReference>
<keyword evidence="2" id="KW-1185">Reference proteome</keyword>
<gene>
    <name evidence="1" type="ORF">BN2156_05734</name>
</gene>
<dbReference type="STRING" id="146018.BN2156_05734"/>